<evidence type="ECO:0000256" key="1">
    <source>
        <dbReference type="SAM" id="MobiDB-lite"/>
    </source>
</evidence>
<feature type="region of interest" description="Disordered" evidence="1">
    <location>
        <begin position="66"/>
        <end position="126"/>
    </location>
</feature>
<comment type="caution">
    <text evidence="2">The sequence shown here is derived from an EMBL/GenBank/DDBJ whole genome shotgun (WGS) entry which is preliminary data.</text>
</comment>
<evidence type="ECO:0000313" key="2">
    <source>
        <dbReference type="EMBL" id="CAJ1959121.1"/>
    </source>
</evidence>
<organism evidence="2 3">
    <name type="scientific">Cylindrotheca closterium</name>
    <dbReference type="NCBI Taxonomy" id="2856"/>
    <lineage>
        <taxon>Eukaryota</taxon>
        <taxon>Sar</taxon>
        <taxon>Stramenopiles</taxon>
        <taxon>Ochrophyta</taxon>
        <taxon>Bacillariophyta</taxon>
        <taxon>Bacillariophyceae</taxon>
        <taxon>Bacillariophycidae</taxon>
        <taxon>Bacillariales</taxon>
        <taxon>Bacillariaceae</taxon>
        <taxon>Cylindrotheca</taxon>
    </lineage>
</organism>
<proteinExistence type="predicted"/>
<dbReference type="EMBL" id="CAKOGP040001980">
    <property type="protein sequence ID" value="CAJ1959121.1"/>
    <property type="molecule type" value="Genomic_DNA"/>
</dbReference>
<dbReference type="AlphaFoldDB" id="A0AAD2JKE1"/>
<reference evidence="2" key="1">
    <citation type="submission" date="2023-08" db="EMBL/GenBank/DDBJ databases">
        <authorList>
            <person name="Audoor S."/>
            <person name="Bilcke G."/>
        </authorList>
    </citation>
    <scope>NUCLEOTIDE SEQUENCE</scope>
</reference>
<sequence length="433" mass="48898">MEEDLLQTLDKVEAMIDGIDEDSEIIDGPADLSLGSDDMDDSEFLNEYKSTFNFIDSELDALRSSMDDVNMSSSANQGDKKDDADDSSYSSSSDRSPFQMPTIDEMSLNMGLESSEIEKSQREEELEIETKKMETDKEFEMEQEIEEKSEQVAEVETAKDYETQEKSAVEATIAGTSQSSVELEPIKQSSEESSANMQTMLKKEPQVNFEARPQVPPLDQTKNKPSQHSFHLLTTLISIALAFLTGQRFPKQDLGCYSPAMEVPDMDVLLQPPRDFQAFDLNTLNSHNNFLPEAVESLSFGDKAGHAAAIHEALEEHMVDSENYHLSTVPEIKTEEAFYEDIELYFEDTGDVNIALEDTYFEFGEEFGKISSTDWATPKLLEMMESQGMETVYVIYEEPYADQSINLHFGVAEYDGLFISMEMMHFIEPLCLL</sequence>
<accession>A0AAD2JKE1</accession>
<keyword evidence="3" id="KW-1185">Reference proteome</keyword>
<feature type="region of interest" description="Disordered" evidence="1">
    <location>
        <begin position="147"/>
        <end position="166"/>
    </location>
</feature>
<evidence type="ECO:0000313" key="3">
    <source>
        <dbReference type="Proteomes" id="UP001295423"/>
    </source>
</evidence>
<name>A0AAD2JKE1_9STRA</name>
<protein>
    <submittedName>
        <fullName evidence="2">Uncharacterized protein</fullName>
    </submittedName>
</protein>
<feature type="compositionally biased region" description="Basic and acidic residues" evidence="1">
    <location>
        <begin position="116"/>
        <end position="126"/>
    </location>
</feature>
<gene>
    <name evidence="2" type="ORF">CYCCA115_LOCUS17545</name>
</gene>
<dbReference type="Proteomes" id="UP001295423">
    <property type="component" value="Unassembled WGS sequence"/>
</dbReference>